<protein>
    <submittedName>
        <fullName evidence="1">Uncharacterized protein</fullName>
    </submittedName>
</protein>
<dbReference type="AlphaFoldDB" id="A0A974BTY5"/>
<dbReference type="EMBL" id="CM004483">
    <property type="protein sequence ID" value="OCT60944.1"/>
    <property type="molecule type" value="Genomic_DNA"/>
</dbReference>
<reference evidence="2" key="1">
    <citation type="journal article" date="2016" name="Nature">
        <title>Genome evolution in the allotetraploid frog Xenopus laevis.</title>
        <authorList>
            <person name="Session A.M."/>
            <person name="Uno Y."/>
            <person name="Kwon T."/>
            <person name="Chapman J.A."/>
            <person name="Toyoda A."/>
            <person name="Takahashi S."/>
            <person name="Fukui A."/>
            <person name="Hikosaka A."/>
            <person name="Suzuki A."/>
            <person name="Kondo M."/>
            <person name="van Heeringen S.J."/>
            <person name="Quigley I."/>
            <person name="Heinz S."/>
            <person name="Ogino H."/>
            <person name="Ochi H."/>
            <person name="Hellsten U."/>
            <person name="Lyons J.B."/>
            <person name="Simakov O."/>
            <person name="Putnam N."/>
            <person name="Stites J."/>
            <person name="Kuroki Y."/>
            <person name="Tanaka T."/>
            <person name="Michiue T."/>
            <person name="Watanabe M."/>
            <person name="Bogdanovic O."/>
            <person name="Lister R."/>
            <person name="Georgiou G."/>
            <person name="Paranjpe S.S."/>
            <person name="van Kruijsbergen I."/>
            <person name="Shu S."/>
            <person name="Carlson J."/>
            <person name="Kinoshita T."/>
            <person name="Ohta Y."/>
            <person name="Mawaribuchi S."/>
            <person name="Jenkins J."/>
            <person name="Grimwood J."/>
            <person name="Schmutz J."/>
            <person name="Mitros T."/>
            <person name="Mozaffari S.V."/>
            <person name="Suzuki Y."/>
            <person name="Haramoto Y."/>
            <person name="Yamamoto T.S."/>
            <person name="Takagi C."/>
            <person name="Heald R."/>
            <person name="Miller K."/>
            <person name="Haudenschild C."/>
            <person name="Kitzman J."/>
            <person name="Nakayama T."/>
            <person name="Izutsu Y."/>
            <person name="Robert J."/>
            <person name="Fortriede J."/>
            <person name="Burns K."/>
            <person name="Lotay V."/>
            <person name="Karimi K."/>
            <person name="Yasuoka Y."/>
            <person name="Dichmann D.S."/>
            <person name="Flajnik M.F."/>
            <person name="Houston D.W."/>
            <person name="Shendure J."/>
            <person name="DuPasquier L."/>
            <person name="Vize P.D."/>
            <person name="Zorn A.M."/>
            <person name="Ito M."/>
            <person name="Marcotte E.M."/>
            <person name="Wallingford J.B."/>
            <person name="Ito Y."/>
            <person name="Asashima M."/>
            <person name="Ueno N."/>
            <person name="Matsuda Y."/>
            <person name="Veenstra G.J."/>
            <person name="Fujiyama A."/>
            <person name="Harland R.M."/>
            <person name="Taira M."/>
            <person name="Rokhsar D.S."/>
        </authorList>
    </citation>
    <scope>NUCLEOTIDE SEQUENCE [LARGE SCALE GENOMIC DNA]</scope>
    <source>
        <strain evidence="2">J</strain>
    </source>
</reference>
<evidence type="ECO:0000313" key="1">
    <source>
        <dbReference type="EMBL" id="OCT60944.1"/>
    </source>
</evidence>
<dbReference type="Proteomes" id="UP000694892">
    <property type="component" value="Chromosome 9_10S"/>
</dbReference>
<proteinExistence type="predicted"/>
<gene>
    <name evidence="1" type="ORF">XELAEV_18046968mg</name>
</gene>
<name>A0A974BTY5_XENLA</name>
<evidence type="ECO:0000313" key="2">
    <source>
        <dbReference type="Proteomes" id="UP000694892"/>
    </source>
</evidence>
<accession>A0A974BTY5</accession>
<organism evidence="1 2">
    <name type="scientific">Xenopus laevis</name>
    <name type="common">African clawed frog</name>
    <dbReference type="NCBI Taxonomy" id="8355"/>
    <lineage>
        <taxon>Eukaryota</taxon>
        <taxon>Metazoa</taxon>
        <taxon>Chordata</taxon>
        <taxon>Craniata</taxon>
        <taxon>Vertebrata</taxon>
        <taxon>Euteleostomi</taxon>
        <taxon>Amphibia</taxon>
        <taxon>Batrachia</taxon>
        <taxon>Anura</taxon>
        <taxon>Pipoidea</taxon>
        <taxon>Pipidae</taxon>
        <taxon>Xenopodinae</taxon>
        <taxon>Xenopus</taxon>
        <taxon>Xenopus</taxon>
    </lineage>
</organism>
<sequence length="122" mass="14086">MGHSTEMIPDQVELSVLYATPMFRLSHALLCAHRFCFANTAKKQLEETLHHTHSRTKIVASILKQNETRWLWHRNDICVWGYGSSIYKSSLKALGTSQALKLLVLIHNFSMAHSHWLYHCLV</sequence>